<dbReference type="EMBL" id="WOSY01000018">
    <property type="protein sequence ID" value="NHN89750.1"/>
    <property type="molecule type" value="Genomic_DNA"/>
</dbReference>
<proteinExistence type="inferred from homology"/>
<dbReference type="Pfam" id="PF01874">
    <property type="entry name" value="CitG"/>
    <property type="match status" value="1"/>
</dbReference>
<keyword evidence="2 5" id="KW-0808">Transferase</keyword>
<comment type="function">
    <text evidence="5">Involved in the formation of 2-(5''-phosphoribosyl)-3'-dephosphocoenzyme-A, the prosthetic group of the acyl-carrier protein of the malonate decarboxylase.</text>
</comment>
<accession>A0ABX0K6E7</accession>
<dbReference type="PANTHER" id="PTHR30201">
    <property type="entry name" value="TRIPHOSPHORIBOSYL-DEPHOSPHO-COA SYNTHASE"/>
    <property type="match status" value="1"/>
</dbReference>
<dbReference type="RefSeq" id="WP_173571083.1">
    <property type="nucleotide sequence ID" value="NZ_WOSY01000018.1"/>
</dbReference>
<organism evidence="6 7">
    <name type="scientific">Acetobacter conturbans</name>
    <dbReference type="NCBI Taxonomy" id="1737472"/>
    <lineage>
        <taxon>Bacteria</taxon>
        <taxon>Pseudomonadati</taxon>
        <taxon>Pseudomonadota</taxon>
        <taxon>Alphaproteobacteria</taxon>
        <taxon>Acetobacterales</taxon>
        <taxon>Acetobacteraceae</taxon>
        <taxon>Acetobacter</taxon>
    </lineage>
</organism>
<evidence type="ECO:0000256" key="5">
    <source>
        <dbReference type="HAMAP-Rule" id="MF_01883"/>
    </source>
</evidence>
<evidence type="ECO:0000313" key="6">
    <source>
        <dbReference type="EMBL" id="NHN89750.1"/>
    </source>
</evidence>
<dbReference type="NCBIfam" id="TIGR03132">
    <property type="entry name" value="malonate_mdcB"/>
    <property type="match status" value="1"/>
</dbReference>
<dbReference type="Gene3D" id="1.10.4200.10">
    <property type="entry name" value="Triphosphoribosyl-dephospho-CoA protein"/>
    <property type="match status" value="2"/>
</dbReference>
<dbReference type="InterPro" id="IPR017555">
    <property type="entry name" value="TriPribosyl-deP-CoA_syn"/>
</dbReference>
<keyword evidence="3 5" id="KW-0547">Nucleotide-binding</keyword>
<evidence type="ECO:0000256" key="2">
    <source>
        <dbReference type="ARBA" id="ARBA00022679"/>
    </source>
</evidence>
<keyword evidence="7" id="KW-1185">Reference proteome</keyword>
<keyword evidence="6" id="KW-0328">Glycosyltransferase</keyword>
<dbReference type="PANTHER" id="PTHR30201:SF2">
    <property type="entry name" value="2-(5''-TRIPHOSPHORIBOSYL)-3'-DEPHOSPHOCOENZYME-A SYNTHASE"/>
    <property type="match status" value="1"/>
</dbReference>
<evidence type="ECO:0000313" key="7">
    <source>
        <dbReference type="Proteomes" id="UP000631653"/>
    </source>
</evidence>
<keyword evidence="4 5" id="KW-0067">ATP-binding</keyword>
<sequence length="286" mass="30501">MKINVVAQPAFHLPLADAQAVALVAGEALLREVMTWPKPGLVSHIDNGSHTDMDMGIFLKSAQAITPFFGMLFLAGYHRAGLPKLRSIGLAAEQAMLTATGGINTHRGAIWGLGLLSAAIGWRTSQRSSASSCDIVRSVWGHEIRATPNNSRSHGGQAKQRYGAGGAREEAQLGFPIIRHIGLPALRLGRIMRPNDEGAARVQCCMALIAAMEDTNLLHRGGPEGLIFARRLAGEFLMSGGIAAPDWKIRAASIHGRFTEKKLSPGGAADGLALCLFLDRERSLTS</sequence>
<name>A0ABX0K6E7_9PROT</name>
<evidence type="ECO:0000256" key="3">
    <source>
        <dbReference type="ARBA" id="ARBA00022741"/>
    </source>
</evidence>
<protein>
    <recommendedName>
        <fullName evidence="5">Probable 2-(5''-triphosphoribosyl)-3'-dephosphocoenzyme-A synthase</fullName>
        <shortName evidence="5">2-(5''-triphosphoribosyl)-3'-dephospho-CoA synthase</shortName>
        <ecNumber evidence="5">2.4.2.52</ecNumber>
    </recommendedName>
</protein>
<comment type="similarity">
    <text evidence="5">Belongs to the CitG/MdcB family.</text>
</comment>
<dbReference type="InterPro" id="IPR002736">
    <property type="entry name" value="CitG"/>
</dbReference>
<dbReference type="GO" id="GO:0046917">
    <property type="term" value="F:triphosphoribosyl-dephospho-CoA synthase activity"/>
    <property type="evidence" value="ECO:0007669"/>
    <property type="project" value="UniProtKB-EC"/>
</dbReference>
<dbReference type="Proteomes" id="UP000631653">
    <property type="component" value="Unassembled WGS sequence"/>
</dbReference>
<dbReference type="EC" id="2.4.2.52" evidence="5"/>
<evidence type="ECO:0000256" key="1">
    <source>
        <dbReference type="ARBA" id="ARBA00001210"/>
    </source>
</evidence>
<reference evidence="6 7" key="1">
    <citation type="journal article" date="2020" name="Int. J. Syst. Evol. Microbiol.">
        <title>Novel acetic acid bacteria from cider fermentations: Acetobacter conturbans sp. nov. and Acetobacter fallax sp. nov.</title>
        <authorList>
            <person name="Sombolestani A.S."/>
            <person name="Cleenwerck I."/>
            <person name="Cnockaert M."/>
            <person name="Borremans W."/>
            <person name="Wieme A.D."/>
            <person name="De Vuyst L."/>
            <person name="Vandamme P."/>
        </authorList>
    </citation>
    <scope>NUCLEOTIDE SEQUENCE [LARGE SCALE GENOMIC DNA]</scope>
    <source>
        <strain evidence="6 7">LMG 1627</strain>
    </source>
</reference>
<comment type="catalytic activity">
    <reaction evidence="1 5">
        <text>3'-dephospho-CoA + ATP = 2'-(5''-triphospho-alpha-D-ribosyl)-3'-dephospho-CoA + adenine</text>
        <dbReference type="Rhea" id="RHEA:15117"/>
        <dbReference type="ChEBI" id="CHEBI:16708"/>
        <dbReference type="ChEBI" id="CHEBI:30616"/>
        <dbReference type="ChEBI" id="CHEBI:57328"/>
        <dbReference type="ChEBI" id="CHEBI:61378"/>
        <dbReference type="EC" id="2.4.2.52"/>
    </reaction>
</comment>
<dbReference type="GO" id="GO:0016757">
    <property type="term" value="F:glycosyltransferase activity"/>
    <property type="evidence" value="ECO:0007669"/>
    <property type="project" value="UniProtKB-KW"/>
</dbReference>
<evidence type="ECO:0000256" key="4">
    <source>
        <dbReference type="ARBA" id="ARBA00022840"/>
    </source>
</evidence>
<gene>
    <name evidence="5 6" type="primary">mdcB</name>
    <name evidence="6" type="ORF">GOB81_14130</name>
</gene>
<dbReference type="HAMAP" id="MF_01883">
    <property type="entry name" value="MdcB"/>
    <property type="match status" value="1"/>
</dbReference>
<comment type="caution">
    <text evidence="6">The sequence shown here is derived from an EMBL/GenBank/DDBJ whole genome shotgun (WGS) entry which is preliminary data.</text>
</comment>